<dbReference type="PANTHER" id="PTHR35604">
    <property type="entry name" value="TRANSPOSASE INSH FOR INSERTION SEQUENCE ELEMENT IS5A-RELATED"/>
    <property type="match status" value="1"/>
</dbReference>
<comment type="function">
    <text evidence="1">Involved in the transposition of the insertion sequence IS5.</text>
</comment>
<protein>
    <submittedName>
        <fullName evidence="8">Transposase, IS4 family</fullName>
    </submittedName>
</protein>
<name>A0A1I5FE49_9BACE</name>
<feature type="domain" description="Transposase IS4-like" evidence="6">
    <location>
        <begin position="136"/>
        <end position="321"/>
    </location>
</feature>
<dbReference type="Proteomes" id="UP000183766">
    <property type="component" value="Unassembled WGS sequence"/>
</dbReference>
<accession>A0A1I5FE49</accession>
<reference evidence="8 9" key="1">
    <citation type="submission" date="2016-10" db="EMBL/GenBank/DDBJ databases">
        <authorList>
            <person name="de Groot N.N."/>
        </authorList>
    </citation>
    <scope>NUCLEOTIDE SEQUENCE [LARGE SCALE GENOMIC DNA]</scope>
    <source>
        <strain evidence="8 9">NLAE-zl-C202</strain>
    </source>
</reference>
<dbReference type="PANTHER" id="PTHR35604:SF2">
    <property type="entry name" value="TRANSPOSASE INSH FOR INSERTION SEQUENCE ELEMENT IS5A-RELATED"/>
    <property type="match status" value="1"/>
</dbReference>
<evidence type="ECO:0000313" key="9">
    <source>
        <dbReference type="Proteomes" id="UP000183766"/>
    </source>
</evidence>
<keyword evidence="3" id="KW-0815">Transposition</keyword>
<evidence type="ECO:0000256" key="4">
    <source>
        <dbReference type="ARBA" id="ARBA00023125"/>
    </source>
</evidence>
<evidence type="ECO:0000313" key="8">
    <source>
        <dbReference type="EMBL" id="SFO22024.1"/>
    </source>
</evidence>
<dbReference type="EMBL" id="FOUM01000079">
    <property type="protein sequence ID" value="SFO22024.1"/>
    <property type="molecule type" value="Genomic_DNA"/>
</dbReference>
<keyword evidence="4" id="KW-0238">DNA-binding</keyword>
<evidence type="ECO:0000256" key="2">
    <source>
        <dbReference type="ARBA" id="ARBA00010075"/>
    </source>
</evidence>
<comment type="similarity">
    <text evidence="2">Belongs to the transposase 11 family.</text>
</comment>
<dbReference type="InterPro" id="IPR002559">
    <property type="entry name" value="Transposase_11"/>
</dbReference>
<keyword evidence="5" id="KW-0233">DNA recombination</keyword>
<dbReference type="GO" id="GO:0006313">
    <property type="term" value="P:DNA transposition"/>
    <property type="evidence" value="ECO:0007669"/>
    <property type="project" value="InterPro"/>
</dbReference>
<dbReference type="Pfam" id="PF05598">
    <property type="entry name" value="DUF772"/>
    <property type="match status" value="1"/>
</dbReference>
<dbReference type="GO" id="GO:0004803">
    <property type="term" value="F:transposase activity"/>
    <property type="evidence" value="ECO:0007669"/>
    <property type="project" value="InterPro"/>
</dbReference>
<evidence type="ECO:0000256" key="1">
    <source>
        <dbReference type="ARBA" id="ARBA00003544"/>
    </source>
</evidence>
<sequence length="335" mass="38950">MQINLFAEETQLQRLSELGDSLEKLNVIDFESFRPLLEKVNCKERKSKAGRPSYDVVMMFKILVLQRLFNLSDDQTEYQITDRMSFQRFIGLSLGERVPDAKTIWLFKDTITQKEIIEPLFNQFTAQLESQGIITHTGTIVDATFVDAPRQRNTREENNQIKNGEIPKEWEKNTHKLAQKDTDARWTKKNDETHYGYKNHVKVDADSKIITDYATTSANIHDSNEFSEFLGEADKVIYADSAYVGKEIPKHVENRICEKGYRGKPLTDEQKESNRRKSKIRCRIEHVFGFITVSMHGLTVRSIGIKRAEFNIGLTNLVYNFCRYTILKRKEVYMG</sequence>
<organism evidence="8 9">
    <name type="scientific">Bacteroides xylanisolvens</name>
    <dbReference type="NCBI Taxonomy" id="371601"/>
    <lineage>
        <taxon>Bacteria</taxon>
        <taxon>Pseudomonadati</taxon>
        <taxon>Bacteroidota</taxon>
        <taxon>Bacteroidia</taxon>
        <taxon>Bacteroidales</taxon>
        <taxon>Bacteroidaceae</taxon>
        <taxon>Bacteroides</taxon>
    </lineage>
</organism>
<evidence type="ECO:0000259" key="6">
    <source>
        <dbReference type="Pfam" id="PF01609"/>
    </source>
</evidence>
<dbReference type="RefSeq" id="WP_070751298.1">
    <property type="nucleotide sequence ID" value="NZ_FOUM01000079.1"/>
</dbReference>
<gene>
    <name evidence="8" type="ORF">SAMN05216250_17910</name>
</gene>
<dbReference type="InterPro" id="IPR008490">
    <property type="entry name" value="Transposase_InsH_N"/>
</dbReference>
<dbReference type="GO" id="GO:0003677">
    <property type="term" value="F:DNA binding"/>
    <property type="evidence" value="ECO:0007669"/>
    <property type="project" value="UniProtKB-KW"/>
</dbReference>
<dbReference type="Pfam" id="PF01609">
    <property type="entry name" value="DDE_Tnp_1"/>
    <property type="match status" value="1"/>
</dbReference>
<proteinExistence type="inferred from homology"/>
<dbReference type="InterPro" id="IPR047959">
    <property type="entry name" value="Transpos_IS5"/>
</dbReference>
<dbReference type="NCBIfam" id="NF033581">
    <property type="entry name" value="transpos_IS5_4"/>
    <property type="match status" value="1"/>
</dbReference>
<dbReference type="AlphaFoldDB" id="A0A1I5FE49"/>
<evidence type="ECO:0000259" key="7">
    <source>
        <dbReference type="Pfam" id="PF05598"/>
    </source>
</evidence>
<evidence type="ECO:0000256" key="3">
    <source>
        <dbReference type="ARBA" id="ARBA00022578"/>
    </source>
</evidence>
<evidence type="ECO:0000256" key="5">
    <source>
        <dbReference type="ARBA" id="ARBA00023172"/>
    </source>
</evidence>
<feature type="domain" description="Transposase InsH N-terminal" evidence="7">
    <location>
        <begin position="18"/>
        <end position="108"/>
    </location>
</feature>